<dbReference type="EMBL" id="FJOG01000047">
    <property type="protein sequence ID" value="CZR67791.1"/>
    <property type="molecule type" value="Genomic_DNA"/>
</dbReference>
<evidence type="ECO:0000256" key="1">
    <source>
        <dbReference type="ARBA" id="ARBA00009431"/>
    </source>
</evidence>
<sequence length="622" mass="67044">MLFPALSTVTMRLSNYISHISVLASLAHAQFPATPRGVTTIKSQDNSGASLSYKQTFICETTPGVEAYSGFVNLPSSVTGEAFNISTFYWYFTARKNAANAPLAIYLSGGPGESSLDGVAGEGGPCTINPDSNSSTINPWSFNNEVNILYIDQPVQTGFSYDTLVNGTYDVVTGLITPLQNEVVPIQNETTILGTFASQNPDAVTLGSRRGASALWHFMQVWTTIFPKSDVKIPELPAQMPPLEDLRKTRIYTDIMKYAGFFVPSTFAFFAQQNALILNGKAHGRVLPLGVMGTGNGCMDSFIEAPHYPEMATNNTYGFVAYNETVHAVVLEALTGPGGCNNLTTQCRSLAAVGDPDYTGTNTTVNNACVAASVVCFENVQSPYTLSGHSPYDMSHPILDPFPNNRPAGFFNQAWVQQALGVPLNFTDESPVGAEVYEEVVGDAVRNDIANLEYVLQQGYQVAMIHGDRDYRWLGGEAISLSAKWPSQSSFTSAGYASIITNSSYNGGFLRQAGKFSFSRVFQAGHAVQAFQPETVSRIFNRVMSSTDVATGKISTINQMGNAIYRTSGPKVVRNVTETLPVMPEPTCYTLAAGSTCSDEQIGALEGDTALVKDFVVIQPTE</sequence>
<evidence type="ECO:0000313" key="7">
    <source>
        <dbReference type="EMBL" id="CZR67791.1"/>
    </source>
</evidence>
<evidence type="ECO:0000256" key="4">
    <source>
        <dbReference type="ARBA" id="ARBA00022729"/>
    </source>
</evidence>
<dbReference type="STRING" id="576137.A0A1L7XRV4"/>
<dbReference type="Gene3D" id="3.40.50.1820">
    <property type="entry name" value="alpha/beta hydrolase"/>
    <property type="match status" value="1"/>
</dbReference>
<evidence type="ECO:0000256" key="6">
    <source>
        <dbReference type="ARBA" id="ARBA00023180"/>
    </source>
</evidence>
<dbReference type="SUPFAM" id="SSF53474">
    <property type="entry name" value="alpha/beta-Hydrolases"/>
    <property type="match status" value="1"/>
</dbReference>
<dbReference type="InterPro" id="IPR029058">
    <property type="entry name" value="AB_hydrolase_fold"/>
</dbReference>
<dbReference type="PANTHER" id="PTHR11802:SF189">
    <property type="entry name" value="CARBOXYPEPTIDASE"/>
    <property type="match status" value="1"/>
</dbReference>
<reference evidence="7 8" key="1">
    <citation type="submission" date="2016-03" db="EMBL/GenBank/DDBJ databases">
        <authorList>
            <person name="Ploux O."/>
        </authorList>
    </citation>
    <scope>NUCLEOTIDE SEQUENCE [LARGE SCALE GENOMIC DNA]</scope>
    <source>
        <strain evidence="7 8">UAMH 11012</strain>
    </source>
</reference>
<organism evidence="7 8">
    <name type="scientific">Phialocephala subalpina</name>
    <dbReference type="NCBI Taxonomy" id="576137"/>
    <lineage>
        <taxon>Eukaryota</taxon>
        <taxon>Fungi</taxon>
        <taxon>Dikarya</taxon>
        <taxon>Ascomycota</taxon>
        <taxon>Pezizomycotina</taxon>
        <taxon>Leotiomycetes</taxon>
        <taxon>Helotiales</taxon>
        <taxon>Mollisiaceae</taxon>
        <taxon>Phialocephala</taxon>
        <taxon>Phialocephala fortinii species complex</taxon>
    </lineage>
</organism>
<name>A0A1L7XRV4_9HELO</name>
<gene>
    <name evidence="7" type="ORF">PAC_17690</name>
</gene>
<keyword evidence="8" id="KW-1185">Reference proteome</keyword>
<dbReference type="AlphaFoldDB" id="A0A1L7XRV4"/>
<keyword evidence="3" id="KW-0645">Protease</keyword>
<proteinExistence type="inferred from homology"/>
<dbReference type="GO" id="GO:0006508">
    <property type="term" value="P:proteolysis"/>
    <property type="evidence" value="ECO:0007669"/>
    <property type="project" value="UniProtKB-KW"/>
</dbReference>
<dbReference type="Pfam" id="PF00450">
    <property type="entry name" value="Peptidase_S10"/>
    <property type="match status" value="1"/>
</dbReference>
<dbReference type="Proteomes" id="UP000184330">
    <property type="component" value="Unassembled WGS sequence"/>
</dbReference>
<dbReference type="GO" id="GO:0004185">
    <property type="term" value="F:serine-type carboxypeptidase activity"/>
    <property type="evidence" value="ECO:0007669"/>
    <property type="project" value="InterPro"/>
</dbReference>
<keyword evidence="5" id="KW-0378">Hydrolase</keyword>
<evidence type="ECO:0000256" key="2">
    <source>
        <dbReference type="ARBA" id="ARBA00022645"/>
    </source>
</evidence>
<evidence type="ECO:0000256" key="3">
    <source>
        <dbReference type="ARBA" id="ARBA00022670"/>
    </source>
</evidence>
<evidence type="ECO:0000313" key="8">
    <source>
        <dbReference type="Proteomes" id="UP000184330"/>
    </source>
</evidence>
<keyword evidence="2 7" id="KW-0121">Carboxypeptidase</keyword>
<comment type="similarity">
    <text evidence="1">Belongs to the peptidase S10 family.</text>
</comment>
<evidence type="ECO:0000256" key="5">
    <source>
        <dbReference type="ARBA" id="ARBA00022801"/>
    </source>
</evidence>
<keyword evidence="6" id="KW-0325">Glycoprotein</keyword>
<dbReference type="PANTHER" id="PTHR11802">
    <property type="entry name" value="SERINE PROTEASE FAMILY S10 SERINE CARBOXYPEPTIDASE"/>
    <property type="match status" value="1"/>
</dbReference>
<accession>A0A1L7XRV4</accession>
<dbReference type="InterPro" id="IPR001563">
    <property type="entry name" value="Peptidase_S10"/>
</dbReference>
<dbReference type="PRINTS" id="PR00724">
    <property type="entry name" value="CRBOXYPTASEC"/>
</dbReference>
<dbReference type="GO" id="GO:0000324">
    <property type="term" value="C:fungal-type vacuole"/>
    <property type="evidence" value="ECO:0007669"/>
    <property type="project" value="TreeGrafter"/>
</dbReference>
<keyword evidence="4" id="KW-0732">Signal</keyword>
<dbReference type="OrthoDB" id="443318at2759"/>
<protein>
    <submittedName>
        <fullName evidence="7">Related to carboxypeptidase C (Cathepsin A)</fullName>
    </submittedName>
</protein>